<sequence length="187" mass="20827">MCSVSAHKPATQTRFCQVDRLRNNSTHRIHIVAEELVQAYSKGLLSHPLLQKHLLVAAFVLFPVVIMEEFLEDSGFELTRKFPELQIPVMENSNLESMCYPQQNCLSHQPEFSMSSVDNLPTGLATPVSHAMVSAGQQSHGDKKMKLLSMEIAAAATFSDNSWVGTPQAMELIRGFISLTEEVARRV</sequence>
<protein>
    <submittedName>
        <fullName evidence="1">Uncharacterized protein</fullName>
    </submittedName>
</protein>
<dbReference type="AlphaFoldDB" id="A0A427A0T6"/>
<evidence type="ECO:0000313" key="1">
    <source>
        <dbReference type="EMBL" id="RRT69869.1"/>
    </source>
</evidence>
<dbReference type="Proteomes" id="UP000287651">
    <property type="component" value="Unassembled WGS sequence"/>
</dbReference>
<evidence type="ECO:0000313" key="2">
    <source>
        <dbReference type="Proteomes" id="UP000287651"/>
    </source>
</evidence>
<gene>
    <name evidence="1" type="ORF">B296_00034145</name>
</gene>
<dbReference type="EMBL" id="AMZH03004204">
    <property type="protein sequence ID" value="RRT69869.1"/>
    <property type="molecule type" value="Genomic_DNA"/>
</dbReference>
<comment type="caution">
    <text evidence="1">The sequence shown here is derived from an EMBL/GenBank/DDBJ whole genome shotgun (WGS) entry which is preliminary data.</text>
</comment>
<accession>A0A427A0T6</accession>
<name>A0A427A0T6_ENSVE</name>
<organism evidence="1 2">
    <name type="scientific">Ensete ventricosum</name>
    <name type="common">Abyssinian banana</name>
    <name type="synonym">Musa ensete</name>
    <dbReference type="NCBI Taxonomy" id="4639"/>
    <lineage>
        <taxon>Eukaryota</taxon>
        <taxon>Viridiplantae</taxon>
        <taxon>Streptophyta</taxon>
        <taxon>Embryophyta</taxon>
        <taxon>Tracheophyta</taxon>
        <taxon>Spermatophyta</taxon>
        <taxon>Magnoliopsida</taxon>
        <taxon>Liliopsida</taxon>
        <taxon>Zingiberales</taxon>
        <taxon>Musaceae</taxon>
        <taxon>Ensete</taxon>
    </lineage>
</organism>
<proteinExistence type="predicted"/>
<reference evidence="1 2" key="1">
    <citation type="journal article" date="2014" name="Agronomy (Basel)">
        <title>A Draft Genome Sequence for Ensete ventricosum, the Drought-Tolerant Tree Against Hunger.</title>
        <authorList>
            <person name="Harrison J."/>
            <person name="Moore K.A."/>
            <person name="Paszkiewicz K."/>
            <person name="Jones T."/>
            <person name="Grant M."/>
            <person name="Ambacheew D."/>
            <person name="Muzemil S."/>
            <person name="Studholme D.J."/>
        </authorList>
    </citation>
    <scope>NUCLEOTIDE SEQUENCE [LARGE SCALE GENOMIC DNA]</scope>
</reference>